<accession>A0A2W2B1X4</accession>
<organism evidence="1 2">
    <name type="scientific">Taibaiella soli</name>
    <dbReference type="NCBI Taxonomy" id="1649169"/>
    <lineage>
        <taxon>Bacteria</taxon>
        <taxon>Pseudomonadati</taxon>
        <taxon>Bacteroidota</taxon>
        <taxon>Chitinophagia</taxon>
        <taxon>Chitinophagales</taxon>
        <taxon>Chitinophagaceae</taxon>
        <taxon>Taibaiella</taxon>
    </lineage>
</organism>
<dbReference type="Proteomes" id="UP000248745">
    <property type="component" value="Unassembled WGS sequence"/>
</dbReference>
<keyword evidence="2" id="KW-1185">Reference proteome</keyword>
<dbReference type="RefSeq" id="WP_110997680.1">
    <property type="nucleotide sequence ID" value="NZ_QKTW01000006.1"/>
</dbReference>
<dbReference type="SUPFAM" id="SSF48452">
    <property type="entry name" value="TPR-like"/>
    <property type="match status" value="1"/>
</dbReference>
<dbReference type="Pfam" id="PF13181">
    <property type="entry name" value="TPR_8"/>
    <property type="match status" value="1"/>
</dbReference>
<dbReference type="Gene3D" id="1.25.40.10">
    <property type="entry name" value="Tetratricopeptide repeat domain"/>
    <property type="match status" value="1"/>
</dbReference>
<evidence type="ECO:0000313" key="1">
    <source>
        <dbReference type="EMBL" id="PZF74264.1"/>
    </source>
</evidence>
<sequence length="104" mass="11770">MNERIEKLKTFLAASPNDCFLNHALALEYVKLGDETEAKLLFERNLQHDPGYIATYYHLGKLLERIAATQEAIAIYEKGMAAAKQAGDMHTYNELQGAYEDLAY</sequence>
<comment type="caution">
    <text evidence="1">The sequence shown here is derived from an EMBL/GenBank/DDBJ whole genome shotgun (WGS) entry which is preliminary data.</text>
</comment>
<dbReference type="InterPro" id="IPR019734">
    <property type="entry name" value="TPR_rpt"/>
</dbReference>
<evidence type="ECO:0000313" key="2">
    <source>
        <dbReference type="Proteomes" id="UP000248745"/>
    </source>
</evidence>
<proteinExistence type="predicted"/>
<reference evidence="1 2" key="1">
    <citation type="submission" date="2018-06" db="EMBL/GenBank/DDBJ databases">
        <title>Mucibacter soli gen. nov., sp. nov., a new member of the family Chitinophagaceae producing mucin.</title>
        <authorList>
            <person name="Kim M.-K."/>
            <person name="Park S."/>
            <person name="Kim T.-S."/>
            <person name="Joung Y."/>
            <person name="Han J.-H."/>
            <person name="Kim S.B."/>
        </authorList>
    </citation>
    <scope>NUCLEOTIDE SEQUENCE [LARGE SCALE GENOMIC DNA]</scope>
    <source>
        <strain evidence="1 2">R1-15</strain>
    </source>
</reference>
<protein>
    <submittedName>
        <fullName evidence="1">Uncharacterized protein</fullName>
    </submittedName>
</protein>
<dbReference type="EMBL" id="QKTW01000006">
    <property type="protein sequence ID" value="PZF74264.1"/>
    <property type="molecule type" value="Genomic_DNA"/>
</dbReference>
<gene>
    <name evidence="1" type="ORF">DN068_04445</name>
</gene>
<name>A0A2W2B1X4_9BACT</name>
<dbReference type="OrthoDB" id="1524733at2"/>
<dbReference type="InterPro" id="IPR011990">
    <property type="entry name" value="TPR-like_helical_dom_sf"/>
</dbReference>
<dbReference type="AlphaFoldDB" id="A0A2W2B1X4"/>